<organism evidence="1 2">
    <name type="scientific">Dentiscutata heterogama</name>
    <dbReference type="NCBI Taxonomy" id="1316150"/>
    <lineage>
        <taxon>Eukaryota</taxon>
        <taxon>Fungi</taxon>
        <taxon>Fungi incertae sedis</taxon>
        <taxon>Mucoromycota</taxon>
        <taxon>Glomeromycotina</taxon>
        <taxon>Glomeromycetes</taxon>
        <taxon>Diversisporales</taxon>
        <taxon>Gigasporaceae</taxon>
        <taxon>Dentiscutata</taxon>
    </lineage>
</organism>
<dbReference type="Proteomes" id="UP000789702">
    <property type="component" value="Unassembled WGS sequence"/>
</dbReference>
<accession>A0ACA9M9L4</accession>
<evidence type="ECO:0000313" key="1">
    <source>
        <dbReference type="EMBL" id="CAG8575937.1"/>
    </source>
</evidence>
<feature type="non-terminal residue" evidence="1">
    <location>
        <position position="154"/>
    </location>
</feature>
<name>A0ACA9M9L4_9GLOM</name>
<evidence type="ECO:0000313" key="2">
    <source>
        <dbReference type="Proteomes" id="UP000789702"/>
    </source>
</evidence>
<protein>
    <submittedName>
        <fullName evidence="1">2324_t:CDS:1</fullName>
    </submittedName>
</protein>
<comment type="caution">
    <text evidence="1">The sequence shown here is derived from an EMBL/GenBank/DDBJ whole genome shotgun (WGS) entry which is preliminary data.</text>
</comment>
<reference evidence="1" key="1">
    <citation type="submission" date="2021-06" db="EMBL/GenBank/DDBJ databases">
        <authorList>
            <person name="Kallberg Y."/>
            <person name="Tangrot J."/>
            <person name="Rosling A."/>
        </authorList>
    </citation>
    <scope>NUCLEOTIDE SEQUENCE</scope>
    <source>
        <strain evidence="1">IL203A</strain>
    </source>
</reference>
<keyword evidence="2" id="KW-1185">Reference proteome</keyword>
<dbReference type="EMBL" id="CAJVPU010007701">
    <property type="protein sequence ID" value="CAG8575937.1"/>
    <property type="molecule type" value="Genomic_DNA"/>
</dbReference>
<proteinExistence type="predicted"/>
<gene>
    <name evidence="1" type="ORF">DHETER_LOCUS6265</name>
</gene>
<sequence length="154" mass="17984">MFANLFDHFPQLKTILISNTSDDSFSPDHFAPNETFLEIGLIIPKNIFLDELIESVEFNNFYCNYPKILIEYSNDEICEMLVRTCISIIDMQSQLLPELKQVIIKIQEKLTYKFYVSDDNNHTLKISLIYEKNHPDLGASTHLQIINITHDKKK</sequence>